<dbReference type="PANTHER" id="PTHR34464:SF3">
    <property type="entry name" value="OS09G0376300 PROTEIN"/>
    <property type="match status" value="1"/>
</dbReference>
<dbReference type="AlphaFoldDB" id="A0AAD1YUP6"/>
<dbReference type="PANTHER" id="PTHR34464">
    <property type="entry name" value="OS09G0376300 PROTEIN"/>
    <property type="match status" value="1"/>
</dbReference>
<accession>A0AAD1YUP6</accession>
<dbReference type="EMBL" id="OU503037">
    <property type="protein sequence ID" value="CAI9756843.1"/>
    <property type="molecule type" value="Genomic_DNA"/>
</dbReference>
<sequence>MANNPGADPFDDFLEQILVLSMYEVADNNLVGNDAASLAGAPASMMLQLGLGDGSKSGTENTVAADLYSVAPSHRPWSYDSLKNFRQISPTVQTHLSRGSTRERTLSLITKDFTRKEEMRIDKEYDVVFVPSDGVCLSGSESDWSVGCHYSH</sequence>
<protein>
    <submittedName>
        <fullName evidence="1">Uncharacterized protein</fullName>
    </submittedName>
</protein>
<reference evidence="1" key="1">
    <citation type="submission" date="2023-05" db="EMBL/GenBank/DDBJ databases">
        <authorList>
            <person name="Huff M."/>
        </authorList>
    </citation>
    <scope>NUCLEOTIDE SEQUENCE</scope>
</reference>
<gene>
    <name evidence="1" type="ORF">FPE_LOCUS4273</name>
</gene>
<evidence type="ECO:0000313" key="1">
    <source>
        <dbReference type="EMBL" id="CAI9756843.1"/>
    </source>
</evidence>
<dbReference type="Proteomes" id="UP000834106">
    <property type="component" value="Chromosome 2"/>
</dbReference>
<proteinExistence type="predicted"/>
<keyword evidence="2" id="KW-1185">Reference proteome</keyword>
<name>A0AAD1YUP6_9LAMI</name>
<evidence type="ECO:0000313" key="2">
    <source>
        <dbReference type="Proteomes" id="UP000834106"/>
    </source>
</evidence>
<organism evidence="1 2">
    <name type="scientific">Fraxinus pennsylvanica</name>
    <dbReference type="NCBI Taxonomy" id="56036"/>
    <lineage>
        <taxon>Eukaryota</taxon>
        <taxon>Viridiplantae</taxon>
        <taxon>Streptophyta</taxon>
        <taxon>Embryophyta</taxon>
        <taxon>Tracheophyta</taxon>
        <taxon>Spermatophyta</taxon>
        <taxon>Magnoliopsida</taxon>
        <taxon>eudicotyledons</taxon>
        <taxon>Gunneridae</taxon>
        <taxon>Pentapetalae</taxon>
        <taxon>asterids</taxon>
        <taxon>lamiids</taxon>
        <taxon>Lamiales</taxon>
        <taxon>Oleaceae</taxon>
        <taxon>Oleeae</taxon>
        <taxon>Fraxinus</taxon>
    </lineage>
</organism>